<organism evidence="4">
    <name type="scientific">Anthurium amnicola</name>
    <dbReference type="NCBI Taxonomy" id="1678845"/>
    <lineage>
        <taxon>Eukaryota</taxon>
        <taxon>Viridiplantae</taxon>
        <taxon>Streptophyta</taxon>
        <taxon>Embryophyta</taxon>
        <taxon>Tracheophyta</taxon>
        <taxon>Spermatophyta</taxon>
        <taxon>Magnoliopsida</taxon>
        <taxon>Liliopsida</taxon>
        <taxon>Araceae</taxon>
        <taxon>Pothoideae</taxon>
        <taxon>Potheae</taxon>
        <taxon>Anthurium</taxon>
    </lineage>
</organism>
<evidence type="ECO:0000256" key="1">
    <source>
        <dbReference type="ARBA" id="ARBA00022737"/>
    </source>
</evidence>
<dbReference type="FunFam" id="1.25.40.10:FF:000196">
    <property type="entry name" value="Pentatricopeptide repeat-containing protein At4g14850"/>
    <property type="match status" value="1"/>
</dbReference>
<dbReference type="GO" id="GO:0003729">
    <property type="term" value="F:mRNA binding"/>
    <property type="evidence" value="ECO:0007669"/>
    <property type="project" value="UniProtKB-ARBA"/>
</dbReference>
<evidence type="ECO:0000313" key="4">
    <source>
        <dbReference type="EMBL" id="JAT55776.1"/>
    </source>
</evidence>
<dbReference type="InterPro" id="IPR002885">
    <property type="entry name" value="PPR_rpt"/>
</dbReference>
<dbReference type="PANTHER" id="PTHR47926:SF527">
    <property type="entry name" value="PENTATRICOPEPTIDE REPEAT-CONTAINING PROTEIN"/>
    <property type="match status" value="1"/>
</dbReference>
<dbReference type="AlphaFoldDB" id="A0A1D1YMB5"/>
<dbReference type="FunFam" id="1.25.40.10:FF:000361">
    <property type="entry name" value="Pentatricopeptide repeat-containing protein chloroplastic"/>
    <property type="match status" value="1"/>
</dbReference>
<dbReference type="Pfam" id="PF20431">
    <property type="entry name" value="E_motif"/>
    <property type="match status" value="1"/>
</dbReference>
<sequence length="839" mass="93036">MLVCRRFRAKGSLQPESRRLAANLATHTFPPLLEDHQCSRRNLASLLQSCISDETHVTNVPEVHAQVVVSGFYADTFMGNMLLSGYSKCGRIEDAQKLFDGMPNRSLVSWSTLISMYSQQGHPGEALDLFCCFRRFFRQGPNEFILASVLRACVQLGSIDHAVQVHGVVMKSGFDSDVYVGTTLMICYSKTGYIEAAFAVFDELPVKNSVTWTAIISGYSQTGRSRVSLELFKKMMGTGVRPDRFVLSSVISACASLCFLEGGEQVHGYVYRNGTEFDISVNNVLIDLYAKCSRVRTARKLFDQMDTINLVSWTTMVSGYMQNSCDSDALNLFSEMNQLGWRSDAFACTSVMTSCGSLMALQQGEQVHGYIIKANLEDDEFVKNGIIDMYAKCNSLVSARSAFDAIPKKNVISYNAMIEGYVSHEDVAESIKLFKRMRSESLSPTLLTFISLLGASASQCEFDLSRQIHGLIIKYGVSLDLFSGSALIDVYSKCLCTDDARAVFEEMEEWDLVVWNAMISGYTQNGREEEALKLFHKLCLAGMRPSEFTFVSLLTASSNLASALHGLQFHGQIIRAGLESDLHVSNALIDMYAKCGSVTEARALFDKTHGRDVVCWNSMISKYAQHGHAEDALEIFQKMRDGGIEPNYVTFIGVLSACSHAGLVEGGLFHFNSMRHGFQIEPGMEHYACVVGLLGRAGRLHEAKEFIEQMPIEPAAVVWRSLLGACQLFGDTDLGKYASEKATSNNPNDSGSYILLSNILASRDMWVDVEKVRKRMDLSGVTKEPGYSWIEVKNSIHMFASRDEAHAEVNAIYSLLDSLILLSKDAGYTPDTNVIFMHD</sequence>
<dbReference type="Gene3D" id="1.25.40.10">
    <property type="entry name" value="Tetratricopeptide repeat domain"/>
    <property type="match status" value="6"/>
</dbReference>
<name>A0A1D1YMB5_9ARAE</name>
<feature type="repeat" description="PPR" evidence="3">
    <location>
        <begin position="208"/>
        <end position="242"/>
    </location>
</feature>
<dbReference type="FunFam" id="1.25.40.10:FF:000381">
    <property type="entry name" value="Pentatricopeptide repeat-containing protein"/>
    <property type="match status" value="1"/>
</dbReference>
<comment type="similarity">
    <text evidence="2">Belongs to the PPR family. PCMP-E subfamily.</text>
</comment>
<dbReference type="FunFam" id="1.25.40.10:FF:000073">
    <property type="entry name" value="Pentatricopeptide repeat-containing protein chloroplastic"/>
    <property type="match status" value="1"/>
</dbReference>
<dbReference type="NCBIfam" id="TIGR00756">
    <property type="entry name" value="PPR"/>
    <property type="match status" value="6"/>
</dbReference>
<protein>
    <submittedName>
        <fullName evidence="4">Pentatricopeptide repeat-containing protein At4g39530</fullName>
    </submittedName>
</protein>
<feature type="repeat" description="PPR" evidence="3">
    <location>
        <begin position="511"/>
        <end position="545"/>
    </location>
</feature>
<dbReference type="Pfam" id="PF13041">
    <property type="entry name" value="PPR_2"/>
    <property type="match status" value="4"/>
</dbReference>
<evidence type="ECO:0000256" key="3">
    <source>
        <dbReference type="PROSITE-ProRule" id="PRU00708"/>
    </source>
</evidence>
<gene>
    <name evidence="4" type="primary">PCMP-E52_2</name>
    <name evidence="4" type="ORF">g.25478</name>
</gene>
<dbReference type="PROSITE" id="PS51375">
    <property type="entry name" value="PPR"/>
    <property type="match status" value="6"/>
</dbReference>
<accession>A0A1D1YMB5</accession>
<reference evidence="4" key="1">
    <citation type="submission" date="2015-07" db="EMBL/GenBank/DDBJ databases">
        <title>Transcriptome Assembly of Anthurium amnicola.</title>
        <authorList>
            <person name="Suzuki J."/>
        </authorList>
    </citation>
    <scope>NUCLEOTIDE SEQUENCE</scope>
</reference>
<feature type="repeat" description="PPR" evidence="3">
    <location>
        <begin position="410"/>
        <end position="444"/>
    </location>
</feature>
<feature type="repeat" description="PPR" evidence="3">
    <location>
        <begin position="309"/>
        <end position="343"/>
    </location>
</feature>
<proteinExistence type="inferred from homology"/>
<dbReference type="InterPro" id="IPR046848">
    <property type="entry name" value="E_motif"/>
</dbReference>
<dbReference type="GO" id="GO:0009451">
    <property type="term" value="P:RNA modification"/>
    <property type="evidence" value="ECO:0007669"/>
    <property type="project" value="InterPro"/>
</dbReference>
<dbReference type="InterPro" id="IPR011990">
    <property type="entry name" value="TPR-like_helical_dom_sf"/>
</dbReference>
<dbReference type="FunFam" id="1.25.40.10:FF:000090">
    <property type="entry name" value="Pentatricopeptide repeat-containing protein, chloroplastic"/>
    <property type="match status" value="1"/>
</dbReference>
<dbReference type="InterPro" id="IPR046960">
    <property type="entry name" value="PPR_At4g14850-like_plant"/>
</dbReference>
<keyword evidence="1" id="KW-0677">Repeat</keyword>
<dbReference type="FunFam" id="1.25.40.10:FF:000353">
    <property type="entry name" value="Pentatricopeptide repeat-containing protein At4g39530"/>
    <property type="match status" value="1"/>
</dbReference>
<dbReference type="PANTHER" id="PTHR47926">
    <property type="entry name" value="PENTATRICOPEPTIDE REPEAT-CONTAINING PROTEIN"/>
    <property type="match status" value="1"/>
</dbReference>
<dbReference type="EMBL" id="GDJX01012160">
    <property type="protein sequence ID" value="JAT55776.1"/>
    <property type="molecule type" value="Transcribed_RNA"/>
</dbReference>
<feature type="repeat" description="PPR" evidence="3">
    <location>
        <begin position="75"/>
        <end position="109"/>
    </location>
</feature>
<evidence type="ECO:0000256" key="2">
    <source>
        <dbReference type="ARBA" id="ARBA00061659"/>
    </source>
</evidence>
<dbReference type="Pfam" id="PF01535">
    <property type="entry name" value="PPR"/>
    <property type="match status" value="8"/>
</dbReference>
<feature type="repeat" description="PPR" evidence="3">
    <location>
        <begin position="612"/>
        <end position="646"/>
    </location>
</feature>